<dbReference type="AlphaFoldDB" id="A0A1H0XXU1"/>
<dbReference type="InterPro" id="IPR007921">
    <property type="entry name" value="CHAP_dom"/>
</dbReference>
<name>A0A1H0XXU1_9MICO</name>
<dbReference type="EMBL" id="FNKB01000001">
    <property type="protein sequence ID" value="SDQ07683.1"/>
    <property type="molecule type" value="Genomic_DNA"/>
</dbReference>
<protein>
    <recommendedName>
        <fullName evidence="2">Peptidase C51 domain-containing protein</fullName>
    </recommendedName>
</protein>
<evidence type="ECO:0000259" key="2">
    <source>
        <dbReference type="Pfam" id="PF05257"/>
    </source>
</evidence>
<gene>
    <name evidence="3" type="ORF">SAMN04488565_0307</name>
</gene>
<organism evidence="3 4">
    <name type="scientific">Leucobacter chromiiresistens</name>
    <dbReference type="NCBI Taxonomy" id="1079994"/>
    <lineage>
        <taxon>Bacteria</taxon>
        <taxon>Bacillati</taxon>
        <taxon>Actinomycetota</taxon>
        <taxon>Actinomycetes</taxon>
        <taxon>Micrococcales</taxon>
        <taxon>Microbacteriaceae</taxon>
        <taxon>Leucobacter</taxon>
    </lineage>
</organism>
<proteinExistence type="predicted"/>
<dbReference type="eggNOG" id="COG0791">
    <property type="taxonomic scope" value="Bacteria"/>
</dbReference>
<keyword evidence="1" id="KW-0732">Signal</keyword>
<dbReference type="OrthoDB" id="9813368at2"/>
<dbReference type="RefSeq" id="WP_143025943.1">
    <property type="nucleotide sequence ID" value="NZ_FNKB01000001.1"/>
</dbReference>
<reference evidence="3 4" key="1">
    <citation type="submission" date="2016-10" db="EMBL/GenBank/DDBJ databases">
        <authorList>
            <person name="de Groot N.N."/>
        </authorList>
    </citation>
    <scope>NUCLEOTIDE SEQUENCE [LARGE SCALE GENOMIC DNA]</scope>
    <source>
        <strain evidence="3 4">DSM 22788</strain>
    </source>
</reference>
<dbReference type="Pfam" id="PF05257">
    <property type="entry name" value="CHAP"/>
    <property type="match status" value="1"/>
</dbReference>
<evidence type="ECO:0000313" key="3">
    <source>
        <dbReference type="EMBL" id="SDQ07683.1"/>
    </source>
</evidence>
<feature type="signal peptide" evidence="1">
    <location>
        <begin position="1"/>
        <end position="22"/>
    </location>
</feature>
<evidence type="ECO:0000313" key="4">
    <source>
        <dbReference type="Proteomes" id="UP000182690"/>
    </source>
</evidence>
<dbReference type="Proteomes" id="UP000182690">
    <property type="component" value="Unassembled WGS sequence"/>
</dbReference>
<evidence type="ECO:0000256" key="1">
    <source>
        <dbReference type="SAM" id="SignalP"/>
    </source>
</evidence>
<accession>A0A1H0XXU1</accession>
<feature type="chain" id="PRO_5038601952" description="Peptidase C51 domain-containing protein" evidence="1">
    <location>
        <begin position="23"/>
        <end position="213"/>
    </location>
</feature>
<feature type="domain" description="Peptidase C51" evidence="2">
    <location>
        <begin position="100"/>
        <end position="184"/>
    </location>
</feature>
<sequence>MNVSAKVFVVGLVSSVTFAVGAAPAAAEVPLESFSSPAAAVQPVTTVAQQLDTTEDALAGASIESVLQVEQDVASVPHGYDVEAAIELAKSEIGTSRPTGWNAPGECIMSAQRWVKAGNGAWTGSGDPVANYTGATRMSLADAEPGDIIQYEYTASPTSWVTGVHTVLITEVNDDGTFTIIQSNSPGGSGLVTEETDWTPAPPEGFTAAVWRF</sequence>